<evidence type="ECO:0000313" key="1">
    <source>
        <dbReference type="EMBL" id="TLC98011.1"/>
    </source>
</evidence>
<evidence type="ECO:0000313" key="2">
    <source>
        <dbReference type="Proteomes" id="UP000306509"/>
    </source>
</evidence>
<dbReference type="STRING" id="180332.GCA_000797495_02394"/>
<keyword evidence="2" id="KW-1185">Reference proteome</keyword>
<dbReference type="Proteomes" id="UP000306509">
    <property type="component" value="Unassembled WGS sequence"/>
</dbReference>
<name>A0A4U8Q025_9FIRM</name>
<sequence length="174" mass="19507">MLGLEVKEVGQITGMGFIGTETGIFKMQIGNKNVNLIDGATPPLSVSPKWKQMRGDGSITVQQDHFIIRNNGINDWIKWYYILPENIKKIKVTCKVNVDEATTSPDAKLCLSLNSTYDEAYKVYDNKTQTGWVDVTKEFTLATPYIGFLLRGMSYVAGQICAFDIKDLVVEKIE</sequence>
<proteinExistence type="predicted"/>
<comment type="caution">
    <text evidence="1">The sequence shown here is derived from an EMBL/GenBank/DDBJ whole genome shotgun (WGS) entry which is preliminary data.</text>
</comment>
<protein>
    <submittedName>
        <fullName evidence="1">Uncharacterized protein</fullName>
    </submittedName>
</protein>
<gene>
    <name evidence="1" type="ORF">DSM106044_05175</name>
</gene>
<accession>A0A4U8Q025</accession>
<dbReference type="EMBL" id="QGQD01000106">
    <property type="protein sequence ID" value="TLC98011.1"/>
    <property type="molecule type" value="Genomic_DNA"/>
</dbReference>
<reference evidence="1 2" key="1">
    <citation type="journal article" date="2019" name="Anaerobe">
        <title>Detection of Robinsoniella peoriensis in multiple bone samples of a trauma patient.</title>
        <authorList>
            <person name="Schrottner P."/>
            <person name="Hartwich K."/>
            <person name="Bunk B."/>
            <person name="Schober I."/>
            <person name="Helbig S."/>
            <person name="Rudolph W.W."/>
            <person name="Gunzer F."/>
        </authorList>
    </citation>
    <scope>NUCLEOTIDE SEQUENCE [LARGE SCALE GENOMIC DNA]</scope>
    <source>
        <strain evidence="1 2">DSM 106044</strain>
    </source>
</reference>
<dbReference type="AlphaFoldDB" id="A0A4U8Q025"/>
<dbReference type="RefSeq" id="WP_138004030.1">
    <property type="nucleotide sequence ID" value="NZ_QGQD01000106.1"/>
</dbReference>
<organism evidence="1 2">
    <name type="scientific">Robinsoniella peoriensis</name>
    <dbReference type="NCBI Taxonomy" id="180332"/>
    <lineage>
        <taxon>Bacteria</taxon>
        <taxon>Bacillati</taxon>
        <taxon>Bacillota</taxon>
        <taxon>Clostridia</taxon>
        <taxon>Lachnospirales</taxon>
        <taxon>Lachnospiraceae</taxon>
        <taxon>Robinsoniella</taxon>
    </lineage>
</organism>